<evidence type="ECO:0000313" key="2">
    <source>
        <dbReference type="EMBL" id="MCB4798310.1"/>
    </source>
</evidence>
<dbReference type="AlphaFoldDB" id="A0A9X1HYM8"/>
<protein>
    <submittedName>
        <fullName evidence="2">Uncharacterized protein</fullName>
    </submittedName>
</protein>
<evidence type="ECO:0000256" key="1">
    <source>
        <dbReference type="SAM" id="Phobius"/>
    </source>
</evidence>
<keyword evidence="1" id="KW-0472">Membrane</keyword>
<name>A0A9X1HYM8_9FLAO</name>
<keyword evidence="3" id="KW-1185">Reference proteome</keyword>
<comment type="caution">
    <text evidence="2">The sequence shown here is derived from an EMBL/GenBank/DDBJ whole genome shotgun (WGS) entry which is preliminary data.</text>
</comment>
<sequence length="359" mass="41509">MSNDLQPSKQSSEEVDLGQLFKMIGNVFNRFINFIASIFKGIYKVILLLLINIYKRFLWYAGAIIIGFIVGFIIDSKSDKLYGANMFIETNFKSARQVYENIKQFNQLAKIDKDSLELAKILNISVKEASKLKGFYIQPDIDENVMAEMYSQFYTKLDSTSRSEMNFKTYKESLTPYNFSVHLIGVASLDKYLYKKIENNFVKELSGNQYLQSLLSINQENLDKEDKTLSEQISKTDSLVDKYLEIRINESQKEPIPGSGTNLYMGSQESSNLLVDESEILDKRLKLEKNRREVNLNKIEKQSVINVLAGFPKTGYYIEEWYDKSKFLLPLVLFGLTFIFFLLLGLKKHLDSESKKLKI</sequence>
<organism evidence="2 3">
    <name type="scientific">Neotamlana laminarinivorans</name>
    <dbReference type="NCBI Taxonomy" id="2883124"/>
    <lineage>
        <taxon>Bacteria</taxon>
        <taxon>Pseudomonadati</taxon>
        <taxon>Bacteroidota</taxon>
        <taxon>Flavobacteriia</taxon>
        <taxon>Flavobacteriales</taxon>
        <taxon>Flavobacteriaceae</taxon>
        <taxon>Neotamlana</taxon>
    </lineage>
</organism>
<evidence type="ECO:0000313" key="3">
    <source>
        <dbReference type="Proteomes" id="UP001139199"/>
    </source>
</evidence>
<keyword evidence="1" id="KW-1133">Transmembrane helix</keyword>
<dbReference type="Proteomes" id="UP001139199">
    <property type="component" value="Unassembled WGS sequence"/>
</dbReference>
<gene>
    <name evidence="2" type="ORF">LG649_05620</name>
</gene>
<feature type="transmembrane region" description="Helical" evidence="1">
    <location>
        <begin position="31"/>
        <end position="51"/>
    </location>
</feature>
<keyword evidence="1" id="KW-0812">Transmembrane</keyword>
<feature type="transmembrane region" description="Helical" evidence="1">
    <location>
        <begin position="57"/>
        <end position="74"/>
    </location>
</feature>
<reference evidence="2" key="1">
    <citation type="submission" date="2021-10" db="EMBL/GenBank/DDBJ databases">
        <title>Tamlana sargassums sp. nov., and Tamlana laminarinivorans sp. nov., two new bacteria isolated from the brown alga.</title>
        <authorList>
            <person name="Li J."/>
        </authorList>
    </citation>
    <scope>NUCLEOTIDE SEQUENCE</scope>
    <source>
        <strain evidence="2">PT2-4</strain>
    </source>
</reference>
<accession>A0A9X1HYM8</accession>
<feature type="transmembrane region" description="Helical" evidence="1">
    <location>
        <begin position="327"/>
        <end position="346"/>
    </location>
</feature>
<dbReference type="RefSeq" id="WP_226542055.1">
    <property type="nucleotide sequence ID" value="NZ_JAJAPW010000002.1"/>
</dbReference>
<dbReference type="EMBL" id="JAJAPW010000002">
    <property type="protein sequence ID" value="MCB4798310.1"/>
    <property type="molecule type" value="Genomic_DNA"/>
</dbReference>
<proteinExistence type="predicted"/>